<reference evidence="1" key="1">
    <citation type="submission" date="2020-05" db="EMBL/GenBank/DDBJ databases">
        <authorList>
            <person name="Chiriac C."/>
            <person name="Salcher M."/>
            <person name="Ghai R."/>
            <person name="Kavagutti S V."/>
        </authorList>
    </citation>
    <scope>NUCLEOTIDE SEQUENCE</scope>
</reference>
<dbReference type="AlphaFoldDB" id="A0A6J6BQG7"/>
<sequence length="96" mass="10135">MSLTRTVVWLWASTFTALTVASPFSVNTETAPVEASDVAFETMTDCSAKPAVSPAVTPVADPAAQYQVELRAPSGDAAGTIPLSRTLEFDVDALRF</sequence>
<evidence type="ECO:0000313" key="1">
    <source>
        <dbReference type="EMBL" id="CAB4541400.1"/>
    </source>
</evidence>
<dbReference type="EMBL" id="CAEZSU010000013">
    <property type="protein sequence ID" value="CAB4541400.1"/>
    <property type="molecule type" value="Genomic_DNA"/>
</dbReference>
<protein>
    <submittedName>
        <fullName evidence="1">Unannotated protein</fullName>
    </submittedName>
</protein>
<name>A0A6J6BQG7_9ZZZZ</name>
<proteinExistence type="predicted"/>
<gene>
    <name evidence="1" type="ORF">UFOPK1495_00218</name>
</gene>
<accession>A0A6J6BQG7</accession>
<organism evidence="1">
    <name type="scientific">freshwater metagenome</name>
    <dbReference type="NCBI Taxonomy" id="449393"/>
    <lineage>
        <taxon>unclassified sequences</taxon>
        <taxon>metagenomes</taxon>
        <taxon>ecological metagenomes</taxon>
    </lineage>
</organism>